<sequence length="37" mass="4144">MNSAIPARHLSTKHTELLQAFQSSKWIGKCSVTRNTT</sequence>
<dbReference type="WBParaSite" id="PgE089_g001_t02">
    <property type="protein sequence ID" value="PgE089_g001_t02"/>
    <property type="gene ID" value="PgE089_g001"/>
</dbReference>
<reference evidence="2" key="1">
    <citation type="submission" date="2022-11" db="UniProtKB">
        <authorList>
            <consortium name="WormBaseParasite"/>
        </authorList>
    </citation>
    <scope>IDENTIFICATION</scope>
</reference>
<evidence type="ECO:0000313" key="2">
    <source>
        <dbReference type="WBParaSite" id="PgE089_g001_t02"/>
    </source>
</evidence>
<evidence type="ECO:0000313" key="1">
    <source>
        <dbReference type="Proteomes" id="UP000887569"/>
    </source>
</evidence>
<name>A0A915A4Q8_PARUN</name>
<proteinExistence type="predicted"/>
<keyword evidence="1" id="KW-1185">Reference proteome</keyword>
<accession>A0A915A4Q8</accession>
<protein>
    <submittedName>
        <fullName evidence="2">Uncharacterized protein</fullName>
    </submittedName>
</protein>
<dbReference type="Proteomes" id="UP000887569">
    <property type="component" value="Unplaced"/>
</dbReference>
<dbReference type="AlphaFoldDB" id="A0A915A4Q8"/>
<organism evidence="1 2">
    <name type="scientific">Parascaris univalens</name>
    <name type="common">Nematode worm</name>
    <dbReference type="NCBI Taxonomy" id="6257"/>
    <lineage>
        <taxon>Eukaryota</taxon>
        <taxon>Metazoa</taxon>
        <taxon>Ecdysozoa</taxon>
        <taxon>Nematoda</taxon>
        <taxon>Chromadorea</taxon>
        <taxon>Rhabditida</taxon>
        <taxon>Spirurina</taxon>
        <taxon>Ascaridomorpha</taxon>
        <taxon>Ascaridoidea</taxon>
        <taxon>Ascarididae</taxon>
        <taxon>Parascaris</taxon>
    </lineage>
</organism>